<evidence type="ECO:0000313" key="3">
    <source>
        <dbReference type="EMBL" id="GAA5068395.1"/>
    </source>
</evidence>
<dbReference type="Gene3D" id="3.40.960.10">
    <property type="entry name" value="VSR Endonuclease"/>
    <property type="match status" value="1"/>
</dbReference>
<protein>
    <recommendedName>
        <fullName evidence="2">DUF559 domain-containing protein</fullName>
    </recommendedName>
</protein>
<reference evidence="4" key="1">
    <citation type="journal article" date="2019" name="Int. J. Syst. Evol. Microbiol.">
        <title>The Global Catalogue of Microorganisms (GCM) 10K type strain sequencing project: providing services to taxonomists for standard genome sequencing and annotation.</title>
        <authorList>
            <consortium name="The Broad Institute Genomics Platform"/>
            <consortium name="The Broad Institute Genome Sequencing Center for Infectious Disease"/>
            <person name="Wu L."/>
            <person name="Ma J."/>
        </authorList>
    </citation>
    <scope>NUCLEOTIDE SEQUENCE [LARGE SCALE GENOMIC DNA]</scope>
    <source>
        <strain evidence="4">JCM 18298</strain>
    </source>
</reference>
<feature type="compositionally biased region" description="Pro residues" evidence="1">
    <location>
        <begin position="226"/>
        <end position="235"/>
    </location>
</feature>
<organism evidence="3 4">
    <name type="scientific">Nocardia callitridis</name>
    <dbReference type="NCBI Taxonomy" id="648753"/>
    <lineage>
        <taxon>Bacteria</taxon>
        <taxon>Bacillati</taxon>
        <taxon>Actinomycetota</taxon>
        <taxon>Actinomycetes</taxon>
        <taxon>Mycobacteriales</taxon>
        <taxon>Nocardiaceae</taxon>
        <taxon>Nocardia</taxon>
    </lineage>
</organism>
<keyword evidence="4" id="KW-1185">Reference proteome</keyword>
<evidence type="ECO:0000313" key="4">
    <source>
        <dbReference type="Proteomes" id="UP001500603"/>
    </source>
</evidence>
<name>A0ABP9KZ95_9NOCA</name>
<sequence>MGYSAAAMHGCRWLEGKPAEIMLPGHVRNPGNLRVYQGSVLDDVWSSHGVRYTGPARTAFDLGRRLPFSEAVEVLDALANATHLRPDALELLLEHHPGYRGNANLRKVLPYIDGGAESIQETRTRLLLRQAGFPPPQTQIPVYDHHDEFVARLDMGWRRWKVAVEYDGAHHWTDPTQRTRDINRTAHLDALGWTLIRANSTLLTKTPHLILTRTHQALTTHGAPLTKPPTPPPGDRPPEIS</sequence>
<evidence type="ECO:0000256" key="1">
    <source>
        <dbReference type="SAM" id="MobiDB-lite"/>
    </source>
</evidence>
<dbReference type="InterPro" id="IPR011335">
    <property type="entry name" value="Restrct_endonuc-II-like"/>
</dbReference>
<feature type="region of interest" description="Disordered" evidence="1">
    <location>
        <begin position="218"/>
        <end position="241"/>
    </location>
</feature>
<feature type="domain" description="DUF559" evidence="2">
    <location>
        <begin position="157"/>
        <end position="211"/>
    </location>
</feature>
<accession>A0ABP9KZ95</accession>
<gene>
    <name evidence="3" type="ORF">GCM10023318_58660</name>
</gene>
<proteinExistence type="predicted"/>
<comment type="caution">
    <text evidence="3">The sequence shown here is derived from an EMBL/GenBank/DDBJ whole genome shotgun (WGS) entry which is preliminary data.</text>
</comment>
<dbReference type="Proteomes" id="UP001500603">
    <property type="component" value="Unassembled WGS sequence"/>
</dbReference>
<dbReference type="SUPFAM" id="SSF52980">
    <property type="entry name" value="Restriction endonuclease-like"/>
    <property type="match status" value="1"/>
</dbReference>
<dbReference type="EMBL" id="BAABJM010000009">
    <property type="protein sequence ID" value="GAA5068395.1"/>
    <property type="molecule type" value="Genomic_DNA"/>
</dbReference>
<evidence type="ECO:0000259" key="2">
    <source>
        <dbReference type="Pfam" id="PF04480"/>
    </source>
</evidence>
<dbReference type="Pfam" id="PF04480">
    <property type="entry name" value="DUF559"/>
    <property type="match status" value="1"/>
</dbReference>
<dbReference type="InterPro" id="IPR007569">
    <property type="entry name" value="DUF559"/>
</dbReference>